<dbReference type="RefSeq" id="XP_033570602.1">
    <property type="nucleotide sequence ID" value="XM_033723117.1"/>
</dbReference>
<feature type="transmembrane region" description="Helical" evidence="1">
    <location>
        <begin position="167"/>
        <end position="187"/>
    </location>
</feature>
<keyword evidence="1" id="KW-0472">Membrane</keyword>
<dbReference type="OrthoDB" id="72269at2759"/>
<feature type="transmembrane region" description="Helical" evidence="1">
    <location>
        <begin position="199"/>
        <end position="222"/>
    </location>
</feature>
<reference evidence="4" key="3">
    <citation type="submission" date="2025-04" db="UniProtKB">
        <authorList>
            <consortium name="RefSeq"/>
        </authorList>
    </citation>
    <scope>IDENTIFICATION</scope>
    <source>
        <strain evidence="4">CBS 304.34</strain>
    </source>
</reference>
<sequence length="382" mass="41332">MLKPAFYTLSLLGTIAIWGRNVLDGSFARVFAAVNSESTYILPGTKEPLLTSITGIRYPIDYQLGILILYFWEAVDGSHPATSAVGIYFLGQYLSILTVMLTDSFRKGQVSGFGKAIAWTLLFQALAIGSSSGIWAALYTASSPLVYRNLPLSSLQQASLASPSSTLFLTPALAFGFIAPSIIMAIPSPSLVSNRFQQLAVVVWNVFPLLVFALHKTFSFLLPKRGFLKQTSPISHLKAIRLTNAFVLAVSFAVHVAVSSLSLATVFFPALFAPGYADELSPASVFAPPIAIIQSKTTGEGLRSFLLWDQVFGYSIMLIVALMQLETVAKVKRKTFSWVKTIPLVLVGAVVAGPGSVCLVVSWVRDEILFDYGKDSVLAKTK</sequence>
<dbReference type="GeneID" id="54464010"/>
<feature type="transmembrane region" description="Helical" evidence="1">
    <location>
        <begin position="311"/>
        <end position="329"/>
    </location>
</feature>
<feature type="transmembrane region" description="Helical" evidence="1">
    <location>
        <begin position="341"/>
        <end position="364"/>
    </location>
</feature>
<accession>A0A6A6Y539</accession>
<dbReference type="Proteomes" id="UP000504636">
    <property type="component" value="Unplaced"/>
</dbReference>
<feature type="transmembrane region" description="Helical" evidence="1">
    <location>
        <begin position="84"/>
        <end position="101"/>
    </location>
</feature>
<dbReference type="AlphaFoldDB" id="A0A6A6Y539"/>
<evidence type="ECO:0000313" key="4">
    <source>
        <dbReference type="RefSeq" id="XP_033570602.1"/>
    </source>
</evidence>
<evidence type="ECO:0000313" key="3">
    <source>
        <dbReference type="Proteomes" id="UP000504636"/>
    </source>
</evidence>
<reference evidence="2 4" key="1">
    <citation type="journal article" date="2020" name="Stud. Mycol.">
        <title>101 Dothideomycetes genomes: a test case for predicting lifestyles and emergence of pathogens.</title>
        <authorList>
            <person name="Haridas S."/>
            <person name="Albert R."/>
            <person name="Binder M."/>
            <person name="Bloem J."/>
            <person name="Labutti K."/>
            <person name="Salamov A."/>
            <person name="Andreopoulos B."/>
            <person name="Baker S."/>
            <person name="Barry K."/>
            <person name="Bills G."/>
            <person name="Bluhm B."/>
            <person name="Cannon C."/>
            <person name="Castanera R."/>
            <person name="Culley D."/>
            <person name="Daum C."/>
            <person name="Ezra D."/>
            <person name="Gonzalez J."/>
            <person name="Henrissat B."/>
            <person name="Kuo A."/>
            <person name="Liang C."/>
            <person name="Lipzen A."/>
            <person name="Lutzoni F."/>
            <person name="Magnuson J."/>
            <person name="Mondo S."/>
            <person name="Nolan M."/>
            <person name="Ohm R."/>
            <person name="Pangilinan J."/>
            <person name="Park H.-J."/>
            <person name="Ramirez L."/>
            <person name="Alfaro M."/>
            <person name="Sun H."/>
            <person name="Tritt A."/>
            <person name="Yoshinaga Y."/>
            <person name="Zwiers L.-H."/>
            <person name="Turgeon B."/>
            <person name="Goodwin S."/>
            <person name="Spatafora J."/>
            <person name="Crous P."/>
            <person name="Grigoriev I."/>
        </authorList>
    </citation>
    <scope>NUCLEOTIDE SEQUENCE</scope>
    <source>
        <strain evidence="2 4">CBS 304.34</strain>
    </source>
</reference>
<keyword evidence="1" id="KW-1133">Transmembrane helix</keyword>
<keyword evidence="3" id="KW-1185">Reference proteome</keyword>
<evidence type="ECO:0000256" key="1">
    <source>
        <dbReference type="SAM" id="Phobius"/>
    </source>
</evidence>
<protein>
    <submittedName>
        <fullName evidence="2 4">Uncharacterized protein</fullName>
    </submittedName>
</protein>
<gene>
    <name evidence="2 4" type="ORF">BDZ99DRAFT_491664</name>
</gene>
<name>A0A6A6Y539_9PEZI</name>
<organism evidence="2">
    <name type="scientific">Mytilinidion resinicola</name>
    <dbReference type="NCBI Taxonomy" id="574789"/>
    <lineage>
        <taxon>Eukaryota</taxon>
        <taxon>Fungi</taxon>
        <taxon>Dikarya</taxon>
        <taxon>Ascomycota</taxon>
        <taxon>Pezizomycotina</taxon>
        <taxon>Dothideomycetes</taxon>
        <taxon>Pleosporomycetidae</taxon>
        <taxon>Mytilinidiales</taxon>
        <taxon>Mytilinidiaceae</taxon>
        <taxon>Mytilinidion</taxon>
    </lineage>
</organism>
<feature type="transmembrane region" description="Helical" evidence="1">
    <location>
        <begin position="242"/>
        <end position="272"/>
    </location>
</feature>
<reference evidence="4" key="2">
    <citation type="submission" date="2020-04" db="EMBL/GenBank/DDBJ databases">
        <authorList>
            <consortium name="NCBI Genome Project"/>
        </authorList>
    </citation>
    <scope>NUCLEOTIDE SEQUENCE</scope>
    <source>
        <strain evidence="4">CBS 304.34</strain>
    </source>
</reference>
<feature type="transmembrane region" description="Helical" evidence="1">
    <location>
        <begin position="121"/>
        <end position="147"/>
    </location>
</feature>
<proteinExistence type="predicted"/>
<evidence type="ECO:0000313" key="2">
    <source>
        <dbReference type="EMBL" id="KAF2803638.1"/>
    </source>
</evidence>
<dbReference type="EMBL" id="MU003717">
    <property type="protein sequence ID" value="KAF2803638.1"/>
    <property type="molecule type" value="Genomic_DNA"/>
</dbReference>
<keyword evidence="1" id="KW-0812">Transmembrane</keyword>